<dbReference type="InterPro" id="IPR027417">
    <property type="entry name" value="P-loop_NTPase"/>
</dbReference>
<keyword evidence="5 13" id="KW-0378">Hydrolase</keyword>
<dbReference type="InterPro" id="IPR007693">
    <property type="entry name" value="DNA_helicase_DnaB-like_N"/>
</dbReference>
<dbReference type="Gene3D" id="3.40.50.300">
    <property type="entry name" value="P-loop containing nucleotide triphosphate hydrolases"/>
    <property type="match status" value="1"/>
</dbReference>
<keyword evidence="6 13" id="KW-0347">Helicase</keyword>
<feature type="domain" description="SF4 helicase" evidence="12">
    <location>
        <begin position="193"/>
        <end position="459"/>
    </location>
</feature>
<evidence type="ECO:0000256" key="7">
    <source>
        <dbReference type="ARBA" id="ARBA00022840"/>
    </source>
</evidence>
<evidence type="ECO:0000313" key="13">
    <source>
        <dbReference type="EMBL" id="VAW89084.1"/>
    </source>
</evidence>
<dbReference type="GO" id="GO:0005524">
    <property type="term" value="F:ATP binding"/>
    <property type="evidence" value="ECO:0007669"/>
    <property type="project" value="UniProtKB-KW"/>
</dbReference>
<protein>
    <recommendedName>
        <fullName evidence="10">DNA 5'-3' helicase</fullName>
        <ecNumber evidence="10">5.6.2.3</ecNumber>
    </recommendedName>
</protein>
<proteinExistence type="inferred from homology"/>
<dbReference type="GO" id="GO:0043139">
    <property type="term" value="F:5'-3' DNA helicase activity"/>
    <property type="evidence" value="ECO:0007669"/>
    <property type="project" value="UniProtKB-EC"/>
</dbReference>
<dbReference type="EMBL" id="UOFP01000253">
    <property type="protein sequence ID" value="VAW89084.1"/>
    <property type="molecule type" value="Genomic_DNA"/>
</dbReference>
<dbReference type="GO" id="GO:1990077">
    <property type="term" value="C:primosome complex"/>
    <property type="evidence" value="ECO:0007669"/>
    <property type="project" value="UniProtKB-KW"/>
</dbReference>
<evidence type="ECO:0000256" key="2">
    <source>
        <dbReference type="ARBA" id="ARBA00022515"/>
    </source>
</evidence>
<accession>A0A3B1A5S2</accession>
<dbReference type="SUPFAM" id="SSF48024">
    <property type="entry name" value="N-terminal domain of DnaB helicase"/>
    <property type="match status" value="1"/>
</dbReference>
<dbReference type="CDD" id="cd00984">
    <property type="entry name" value="DnaB_C"/>
    <property type="match status" value="1"/>
</dbReference>
<evidence type="ECO:0000256" key="11">
    <source>
        <dbReference type="ARBA" id="ARBA00048954"/>
    </source>
</evidence>
<dbReference type="PROSITE" id="PS51199">
    <property type="entry name" value="SF4_HELICASE"/>
    <property type="match status" value="1"/>
</dbReference>
<evidence type="ECO:0000256" key="4">
    <source>
        <dbReference type="ARBA" id="ARBA00022741"/>
    </source>
</evidence>
<dbReference type="GO" id="GO:0042802">
    <property type="term" value="F:identical protein binding"/>
    <property type="evidence" value="ECO:0007669"/>
    <property type="project" value="UniProtKB-ARBA"/>
</dbReference>
<keyword evidence="9" id="KW-0413">Isomerase</keyword>
<sequence>MSPTTHSGNPVDESTAALKIPPHSIEAEQSVLGGLMLDNNAWDQVSDLVTEEDFYRHDHRMIFSAIAAISGRSEPCDVITLSEELDKMSELDNVGGLRQLGMLAKNTPSAANIRAYAEIVREKSVLRQLIDVGTAISNSGYQPDGRSSSELLDLAESLVFKIAEQGARSKQGFQDINELLVKAVDKIDTLYNSDSPITGTTTGFVDFDKQTSGMQRSDLIIVAGRPSMGKTTFAMNIAENAALETKKPIAIFSMEMPGEQLVMRMLSSFGRIEQTRLRNGSLEDEDWPRLTSAVSLLQQTKIFIDDSASLSPNELRTRARRLVREHGELGVIVIDYLQLMQVPGSKENRTAEISEISRSLKALAKELNVPVIALSQLNRSLENRPNKRPINSDLRESGAIEQDADLIVFIYRDEVYNEDSPDKGVAEIIIGKQRNGPIGTTRLTFLGRYAKFENYAGPAYDEDGLS</sequence>
<evidence type="ECO:0000256" key="6">
    <source>
        <dbReference type="ARBA" id="ARBA00022806"/>
    </source>
</evidence>
<dbReference type="NCBIfam" id="TIGR00665">
    <property type="entry name" value="DnaB"/>
    <property type="match status" value="1"/>
</dbReference>
<dbReference type="PANTHER" id="PTHR30153:SF2">
    <property type="entry name" value="REPLICATIVE DNA HELICASE"/>
    <property type="match status" value="1"/>
</dbReference>
<comment type="catalytic activity">
    <reaction evidence="11">
        <text>ATP + H2O = ADP + phosphate + H(+)</text>
        <dbReference type="Rhea" id="RHEA:13065"/>
        <dbReference type="ChEBI" id="CHEBI:15377"/>
        <dbReference type="ChEBI" id="CHEBI:15378"/>
        <dbReference type="ChEBI" id="CHEBI:30616"/>
        <dbReference type="ChEBI" id="CHEBI:43474"/>
        <dbReference type="ChEBI" id="CHEBI:456216"/>
        <dbReference type="EC" id="5.6.2.3"/>
    </reaction>
</comment>
<dbReference type="FunFam" id="3.40.50.300:FF:000076">
    <property type="entry name" value="Replicative DNA helicase"/>
    <property type="match status" value="1"/>
</dbReference>
<dbReference type="SMART" id="SM00382">
    <property type="entry name" value="AAA"/>
    <property type="match status" value="1"/>
</dbReference>
<evidence type="ECO:0000256" key="1">
    <source>
        <dbReference type="ARBA" id="ARBA00008428"/>
    </source>
</evidence>
<dbReference type="EC" id="5.6.2.3" evidence="10"/>
<dbReference type="GO" id="GO:0016887">
    <property type="term" value="F:ATP hydrolysis activity"/>
    <property type="evidence" value="ECO:0007669"/>
    <property type="project" value="RHEA"/>
</dbReference>
<keyword evidence="2" id="KW-0639">Primosome</keyword>
<evidence type="ECO:0000256" key="9">
    <source>
        <dbReference type="ARBA" id="ARBA00023235"/>
    </source>
</evidence>
<dbReference type="PANTHER" id="PTHR30153">
    <property type="entry name" value="REPLICATIVE DNA HELICASE DNAB"/>
    <property type="match status" value="1"/>
</dbReference>
<gene>
    <name evidence="13" type="ORF">MNBD_GAMMA18-1957</name>
</gene>
<evidence type="ECO:0000256" key="3">
    <source>
        <dbReference type="ARBA" id="ARBA00022705"/>
    </source>
</evidence>
<dbReference type="Gene3D" id="1.10.860.10">
    <property type="entry name" value="DNAb Helicase, Chain A"/>
    <property type="match status" value="1"/>
</dbReference>
<dbReference type="GO" id="GO:0006269">
    <property type="term" value="P:DNA replication, synthesis of primer"/>
    <property type="evidence" value="ECO:0007669"/>
    <property type="project" value="UniProtKB-KW"/>
</dbReference>
<name>A0A3B1A5S2_9ZZZZ</name>
<dbReference type="InterPro" id="IPR003593">
    <property type="entry name" value="AAA+_ATPase"/>
</dbReference>
<evidence type="ECO:0000256" key="8">
    <source>
        <dbReference type="ARBA" id="ARBA00023125"/>
    </source>
</evidence>
<keyword evidence="7" id="KW-0067">ATP-binding</keyword>
<dbReference type="NCBIfam" id="NF004384">
    <property type="entry name" value="PRK05748.1"/>
    <property type="match status" value="1"/>
</dbReference>
<keyword evidence="8" id="KW-0238">DNA-binding</keyword>
<evidence type="ECO:0000256" key="5">
    <source>
        <dbReference type="ARBA" id="ARBA00022801"/>
    </source>
</evidence>
<dbReference type="Pfam" id="PF03796">
    <property type="entry name" value="DnaB_C"/>
    <property type="match status" value="1"/>
</dbReference>
<dbReference type="InterPro" id="IPR036185">
    <property type="entry name" value="DNA_heli_DnaB-like_N_sf"/>
</dbReference>
<evidence type="ECO:0000256" key="10">
    <source>
        <dbReference type="ARBA" id="ARBA00044969"/>
    </source>
</evidence>
<dbReference type="GO" id="GO:0003677">
    <property type="term" value="F:DNA binding"/>
    <property type="evidence" value="ECO:0007669"/>
    <property type="project" value="UniProtKB-KW"/>
</dbReference>
<dbReference type="Pfam" id="PF00772">
    <property type="entry name" value="DnaB"/>
    <property type="match status" value="1"/>
</dbReference>
<evidence type="ECO:0000259" key="12">
    <source>
        <dbReference type="PROSITE" id="PS51199"/>
    </source>
</evidence>
<dbReference type="GO" id="GO:0005829">
    <property type="term" value="C:cytosol"/>
    <property type="evidence" value="ECO:0007669"/>
    <property type="project" value="TreeGrafter"/>
</dbReference>
<keyword evidence="3" id="KW-0235">DNA replication</keyword>
<dbReference type="InterPro" id="IPR007694">
    <property type="entry name" value="DNA_helicase_DnaB-like_C"/>
</dbReference>
<reference evidence="13" key="1">
    <citation type="submission" date="2018-06" db="EMBL/GenBank/DDBJ databases">
        <authorList>
            <person name="Zhirakovskaya E."/>
        </authorList>
    </citation>
    <scope>NUCLEOTIDE SEQUENCE</scope>
</reference>
<dbReference type="InterPro" id="IPR016136">
    <property type="entry name" value="DNA_helicase_N/primase_C"/>
</dbReference>
<dbReference type="AlphaFoldDB" id="A0A3B1A5S2"/>
<dbReference type="FunFam" id="1.10.860.10:FF:000001">
    <property type="entry name" value="Replicative DNA helicase"/>
    <property type="match status" value="1"/>
</dbReference>
<comment type="similarity">
    <text evidence="1">Belongs to the helicase family. DnaB subfamily.</text>
</comment>
<organism evidence="13">
    <name type="scientific">hydrothermal vent metagenome</name>
    <dbReference type="NCBI Taxonomy" id="652676"/>
    <lineage>
        <taxon>unclassified sequences</taxon>
        <taxon>metagenomes</taxon>
        <taxon>ecological metagenomes</taxon>
    </lineage>
</organism>
<dbReference type="SUPFAM" id="SSF52540">
    <property type="entry name" value="P-loop containing nucleoside triphosphate hydrolases"/>
    <property type="match status" value="1"/>
</dbReference>
<keyword evidence="4" id="KW-0547">Nucleotide-binding</keyword>
<dbReference type="InterPro" id="IPR007692">
    <property type="entry name" value="DNA_helicase_DnaB"/>
</dbReference>